<evidence type="ECO:0000313" key="7">
    <source>
        <dbReference type="EMBL" id="MET3682695.1"/>
    </source>
</evidence>
<dbReference type="InterPro" id="IPR042092">
    <property type="entry name" value="PsdUridine_s_RsuA/RluB/E/F_cat"/>
</dbReference>
<dbReference type="InterPro" id="IPR036986">
    <property type="entry name" value="S4_RNA-bd_sf"/>
</dbReference>
<dbReference type="Pfam" id="PF01479">
    <property type="entry name" value="S4"/>
    <property type="match status" value="1"/>
</dbReference>
<gene>
    <name evidence="7" type="ORF">ABID56_000776</name>
</gene>
<keyword evidence="3 5" id="KW-0413">Isomerase</keyword>
<dbReference type="InterPro" id="IPR050343">
    <property type="entry name" value="RsuA_PseudoU_synthase"/>
</dbReference>
<dbReference type="Gene3D" id="3.10.290.10">
    <property type="entry name" value="RNA-binding S4 domain"/>
    <property type="match status" value="1"/>
</dbReference>
<dbReference type="NCBIfam" id="TIGR00093">
    <property type="entry name" value="pseudouridine synthase"/>
    <property type="match status" value="1"/>
</dbReference>
<dbReference type="Proteomes" id="UP001549167">
    <property type="component" value="Unassembled WGS sequence"/>
</dbReference>
<dbReference type="InterPro" id="IPR000748">
    <property type="entry name" value="PsdUridine_synth_RsuA/RluB/E/F"/>
</dbReference>
<dbReference type="PROSITE" id="PS50889">
    <property type="entry name" value="S4"/>
    <property type="match status" value="1"/>
</dbReference>
<dbReference type="PROSITE" id="PS01149">
    <property type="entry name" value="PSI_RSU"/>
    <property type="match status" value="1"/>
</dbReference>
<dbReference type="PANTHER" id="PTHR47683:SF4">
    <property type="entry name" value="PSEUDOURIDINE SYNTHASE"/>
    <property type="match status" value="1"/>
</dbReference>
<dbReference type="InterPro" id="IPR020094">
    <property type="entry name" value="TruA/RsuA/RluB/E/F_N"/>
</dbReference>
<name>A0ABV2KVG3_9BACI</name>
<organism evidence="7 8">
    <name type="scientific">Alkalibacillus flavidus</name>
    <dbReference type="NCBI Taxonomy" id="546021"/>
    <lineage>
        <taxon>Bacteria</taxon>
        <taxon>Bacillati</taxon>
        <taxon>Bacillota</taxon>
        <taxon>Bacilli</taxon>
        <taxon>Bacillales</taxon>
        <taxon>Bacillaceae</taxon>
        <taxon>Alkalibacillus</taxon>
    </lineage>
</organism>
<dbReference type="InterPro" id="IPR006145">
    <property type="entry name" value="PsdUridine_synth_RsuA/RluA"/>
</dbReference>
<dbReference type="CDD" id="cd00165">
    <property type="entry name" value="S4"/>
    <property type="match status" value="1"/>
</dbReference>
<sequence>MRLDKLLANEGFGSRKDVKKLIKKGAVTIDEAVIKDVSYHVDPTTSDVIVSGVPIIYQQYAYIMLHKPQGVISATEDDRHEVVTDLLDPYYDKFHLFPVGRLDRDTEGLLLLTNDGQLAHRLTSPKHKVDKQYEAIINAEVTEDDVRKFQAGVTLDDGYVTKPAHLDIAEQSEYESKVYITITEGKYHQIKRMFQAVDKEVVYLKRLAMGSLTLDDELALGEARELTDVELNQLLETE</sequence>
<keyword evidence="8" id="KW-1185">Reference proteome</keyword>
<dbReference type="InterPro" id="IPR018496">
    <property type="entry name" value="PsdUridine_synth_RsuA/RluB_CS"/>
</dbReference>
<dbReference type="Pfam" id="PF00849">
    <property type="entry name" value="PseudoU_synth_2"/>
    <property type="match status" value="1"/>
</dbReference>
<dbReference type="SUPFAM" id="SSF55174">
    <property type="entry name" value="Alpha-L RNA-binding motif"/>
    <property type="match status" value="1"/>
</dbReference>
<evidence type="ECO:0000259" key="6">
    <source>
        <dbReference type="SMART" id="SM00363"/>
    </source>
</evidence>
<dbReference type="InterPro" id="IPR002942">
    <property type="entry name" value="S4_RNA-bd"/>
</dbReference>
<reference evidence="7 8" key="1">
    <citation type="submission" date="2024-06" db="EMBL/GenBank/DDBJ databases">
        <title>Genomic Encyclopedia of Type Strains, Phase IV (KMG-IV): sequencing the most valuable type-strain genomes for metagenomic binning, comparative biology and taxonomic classification.</title>
        <authorList>
            <person name="Goeker M."/>
        </authorList>
    </citation>
    <scope>NUCLEOTIDE SEQUENCE [LARGE SCALE GENOMIC DNA]</scope>
    <source>
        <strain evidence="7 8">DSM 23520</strain>
    </source>
</reference>
<protein>
    <recommendedName>
        <fullName evidence="5">Pseudouridine synthase</fullName>
        <ecNumber evidence="5">5.4.99.-</ecNumber>
    </recommendedName>
</protein>
<evidence type="ECO:0000256" key="4">
    <source>
        <dbReference type="PROSITE-ProRule" id="PRU00182"/>
    </source>
</evidence>
<dbReference type="Gene3D" id="3.30.70.1560">
    <property type="entry name" value="Alpha-L RNA-binding motif"/>
    <property type="match status" value="1"/>
</dbReference>
<feature type="domain" description="RNA-binding S4" evidence="6">
    <location>
        <begin position="1"/>
        <end position="61"/>
    </location>
</feature>
<comment type="similarity">
    <text evidence="1 5">Belongs to the pseudouridine synthase RsuA family.</text>
</comment>
<dbReference type="SUPFAM" id="SSF55120">
    <property type="entry name" value="Pseudouridine synthase"/>
    <property type="match status" value="1"/>
</dbReference>
<dbReference type="GO" id="GO:0160136">
    <property type="term" value="F:16S rRNA pseudouridine(516) synthase activity"/>
    <property type="evidence" value="ECO:0007669"/>
    <property type="project" value="UniProtKB-EC"/>
</dbReference>
<dbReference type="Gene3D" id="3.30.70.580">
    <property type="entry name" value="Pseudouridine synthase I, catalytic domain, N-terminal subdomain"/>
    <property type="match status" value="1"/>
</dbReference>
<comment type="caution">
    <text evidence="7">The sequence shown here is derived from an EMBL/GenBank/DDBJ whole genome shotgun (WGS) entry which is preliminary data.</text>
</comment>
<evidence type="ECO:0000256" key="2">
    <source>
        <dbReference type="ARBA" id="ARBA00022884"/>
    </source>
</evidence>
<dbReference type="SMART" id="SM00363">
    <property type="entry name" value="S4"/>
    <property type="match status" value="1"/>
</dbReference>
<dbReference type="PANTHER" id="PTHR47683">
    <property type="entry name" value="PSEUDOURIDINE SYNTHASE FAMILY PROTEIN-RELATED"/>
    <property type="match status" value="1"/>
</dbReference>
<dbReference type="RefSeq" id="WP_354219307.1">
    <property type="nucleotide sequence ID" value="NZ_JBEPMX010000002.1"/>
</dbReference>
<keyword evidence="2 4" id="KW-0694">RNA-binding</keyword>
<evidence type="ECO:0000256" key="3">
    <source>
        <dbReference type="ARBA" id="ARBA00023235"/>
    </source>
</evidence>
<proteinExistence type="inferred from homology"/>
<dbReference type="EC" id="5.4.99.-" evidence="5"/>
<dbReference type="CDD" id="cd02553">
    <property type="entry name" value="PseudoU_synth_RsuA"/>
    <property type="match status" value="1"/>
</dbReference>
<dbReference type="InterPro" id="IPR020103">
    <property type="entry name" value="PsdUridine_synth_cat_dom_sf"/>
</dbReference>
<accession>A0ABV2KVG3</accession>
<evidence type="ECO:0000256" key="1">
    <source>
        <dbReference type="ARBA" id="ARBA00008348"/>
    </source>
</evidence>
<evidence type="ECO:0000256" key="5">
    <source>
        <dbReference type="RuleBase" id="RU003887"/>
    </source>
</evidence>
<dbReference type="EMBL" id="JBEPMX010000002">
    <property type="protein sequence ID" value="MET3682695.1"/>
    <property type="molecule type" value="Genomic_DNA"/>
</dbReference>
<evidence type="ECO:0000313" key="8">
    <source>
        <dbReference type="Proteomes" id="UP001549167"/>
    </source>
</evidence>